<sequence length="323" mass="35555">MSARRLFRIIRRWLTLIVVAVVLFFGVRAGFGLLTGIQYNRDTESLRGADLAVGDKGDSSVTNIALFGVDADNDGTRRSDCMMVLSLDSSRGKVKITSLMRDSKVEIDRHGEAKLNHSYSYGGPALAIRTINQNFDLDIEHFVQVDFSQMANLIGALGGVEIDVKENEIKELNKFIGEYCRAAGVPECPVEKSGKQMLNGIQAMSYGRIRKGGTGDDWARVERQGVVLEAMFDRIRGLSVPELIQLAPKMLKYVTSDLSLTRITGLAVGMLKHGMPTIEHGRVPVDGAWSYGGSQGQYIVFDVEQAAQQLGDYIYNDVPLTSK</sequence>
<dbReference type="InterPro" id="IPR004474">
    <property type="entry name" value="LytR_CpsA_psr"/>
</dbReference>
<proteinExistence type="inferred from homology"/>
<dbReference type="Pfam" id="PF03816">
    <property type="entry name" value="LytR_cpsA_psr"/>
    <property type="match status" value="1"/>
</dbReference>
<name>A0A1Y4LCB5_9FIRM</name>
<gene>
    <name evidence="3" type="ORF">B5F17_12100</name>
</gene>
<dbReference type="PANTHER" id="PTHR33392:SF6">
    <property type="entry name" value="POLYISOPRENYL-TEICHOIC ACID--PEPTIDOGLYCAN TEICHOIC ACID TRANSFERASE TAGU"/>
    <property type="match status" value="1"/>
</dbReference>
<reference evidence="4" key="1">
    <citation type="submission" date="2017-04" db="EMBL/GenBank/DDBJ databases">
        <title>Function of individual gut microbiota members based on whole genome sequencing of pure cultures obtained from chicken caecum.</title>
        <authorList>
            <person name="Medvecky M."/>
            <person name="Cejkova D."/>
            <person name="Polansky O."/>
            <person name="Karasova D."/>
            <person name="Kubasova T."/>
            <person name="Cizek A."/>
            <person name="Rychlik I."/>
        </authorList>
    </citation>
    <scope>NUCLEOTIDE SEQUENCE [LARGE SCALE GENOMIC DNA]</scope>
    <source>
        <strain evidence="4">An180</strain>
    </source>
</reference>
<accession>A0A1Y4LCB5</accession>
<evidence type="ECO:0000313" key="3">
    <source>
        <dbReference type="EMBL" id="OUP51722.1"/>
    </source>
</evidence>
<dbReference type="Proteomes" id="UP000195897">
    <property type="component" value="Unassembled WGS sequence"/>
</dbReference>
<feature type="domain" description="Cell envelope-related transcriptional attenuator" evidence="2">
    <location>
        <begin position="78"/>
        <end position="235"/>
    </location>
</feature>
<organism evidence="3 4">
    <name type="scientific">Butyricicoccus pullicaecorum</name>
    <dbReference type="NCBI Taxonomy" id="501571"/>
    <lineage>
        <taxon>Bacteria</taxon>
        <taxon>Bacillati</taxon>
        <taxon>Bacillota</taxon>
        <taxon>Clostridia</taxon>
        <taxon>Eubacteriales</taxon>
        <taxon>Butyricicoccaceae</taxon>
        <taxon>Butyricicoccus</taxon>
    </lineage>
</organism>
<dbReference type="AlphaFoldDB" id="A0A1Y4LCB5"/>
<evidence type="ECO:0000259" key="2">
    <source>
        <dbReference type="Pfam" id="PF03816"/>
    </source>
</evidence>
<evidence type="ECO:0000313" key="4">
    <source>
        <dbReference type="Proteomes" id="UP000195897"/>
    </source>
</evidence>
<dbReference type="PANTHER" id="PTHR33392">
    <property type="entry name" value="POLYISOPRENYL-TEICHOIC ACID--PEPTIDOGLYCAN TEICHOIC ACID TRANSFERASE TAGU"/>
    <property type="match status" value="1"/>
</dbReference>
<comment type="caution">
    <text evidence="3">The sequence shown here is derived from an EMBL/GenBank/DDBJ whole genome shotgun (WGS) entry which is preliminary data.</text>
</comment>
<evidence type="ECO:0000256" key="1">
    <source>
        <dbReference type="ARBA" id="ARBA00006068"/>
    </source>
</evidence>
<comment type="similarity">
    <text evidence="1">Belongs to the LytR/CpsA/Psr (LCP) family.</text>
</comment>
<dbReference type="EMBL" id="NFKK01000018">
    <property type="protein sequence ID" value="OUP51722.1"/>
    <property type="molecule type" value="Genomic_DNA"/>
</dbReference>
<dbReference type="InterPro" id="IPR050922">
    <property type="entry name" value="LytR/CpsA/Psr_CW_biosynth"/>
</dbReference>
<dbReference type="RefSeq" id="WP_087374192.1">
    <property type="nucleotide sequence ID" value="NZ_NFKK01000018.1"/>
</dbReference>
<dbReference type="Gene3D" id="3.40.630.190">
    <property type="entry name" value="LCP protein"/>
    <property type="match status" value="1"/>
</dbReference>
<dbReference type="NCBIfam" id="TIGR00350">
    <property type="entry name" value="lytR_cpsA_psr"/>
    <property type="match status" value="1"/>
</dbReference>
<protein>
    <recommendedName>
        <fullName evidence="2">Cell envelope-related transcriptional attenuator domain-containing protein</fullName>
    </recommendedName>
</protein>